<evidence type="ECO:0000313" key="3">
    <source>
        <dbReference type="Proteomes" id="UP001275084"/>
    </source>
</evidence>
<reference evidence="2" key="1">
    <citation type="journal article" date="2023" name="Mol. Phylogenet. Evol.">
        <title>Genome-scale phylogeny and comparative genomics of the fungal order Sordariales.</title>
        <authorList>
            <person name="Hensen N."/>
            <person name="Bonometti L."/>
            <person name="Westerberg I."/>
            <person name="Brannstrom I.O."/>
            <person name="Guillou S."/>
            <person name="Cros-Aarteil S."/>
            <person name="Calhoun S."/>
            <person name="Haridas S."/>
            <person name="Kuo A."/>
            <person name="Mondo S."/>
            <person name="Pangilinan J."/>
            <person name="Riley R."/>
            <person name="LaButti K."/>
            <person name="Andreopoulos B."/>
            <person name="Lipzen A."/>
            <person name="Chen C."/>
            <person name="Yan M."/>
            <person name="Daum C."/>
            <person name="Ng V."/>
            <person name="Clum A."/>
            <person name="Steindorff A."/>
            <person name="Ohm R.A."/>
            <person name="Martin F."/>
            <person name="Silar P."/>
            <person name="Natvig D.O."/>
            <person name="Lalanne C."/>
            <person name="Gautier V."/>
            <person name="Ament-Velasquez S.L."/>
            <person name="Kruys A."/>
            <person name="Hutchinson M.I."/>
            <person name="Powell A.J."/>
            <person name="Barry K."/>
            <person name="Miller A.N."/>
            <person name="Grigoriev I.V."/>
            <person name="Debuchy R."/>
            <person name="Gladieux P."/>
            <person name="Hiltunen Thoren M."/>
            <person name="Johannesson H."/>
        </authorList>
    </citation>
    <scope>NUCLEOTIDE SEQUENCE</scope>
    <source>
        <strain evidence="2">CBS 955.72</strain>
    </source>
</reference>
<evidence type="ECO:0000313" key="2">
    <source>
        <dbReference type="EMBL" id="KAK3349343.1"/>
    </source>
</evidence>
<gene>
    <name evidence="2" type="ORF">B0T25DRAFT_239860</name>
</gene>
<accession>A0AAJ0MCB9</accession>
<feature type="region of interest" description="Disordered" evidence="1">
    <location>
        <begin position="32"/>
        <end position="56"/>
    </location>
</feature>
<proteinExistence type="predicted"/>
<name>A0AAJ0MCB9_9PEZI</name>
<keyword evidence="3" id="KW-1185">Reference proteome</keyword>
<comment type="caution">
    <text evidence="2">The sequence shown here is derived from an EMBL/GenBank/DDBJ whole genome shotgun (WGS) entry which is preliminary data.</text>
</comment>
<dbReference type="AlphaFoldDB" id="A0AAJ0MCB9"/>
<organism evidence="2 3">
    <name type="scientific">Lasiosphaeria hispida</name>
    <dbReference type="NCBI Taxonomy" id="260671"/>
    <lineage>
        <taxon>Eukaryota</taxon>
        <taxon>Fungi</taxon>
        <taxon>Dikarya</taxon>
        <taxon>Ascomycota</taxon>
        <taxon>Pezizomycotina</taxon>
        <taxon>Sordariomycetes</taxon>
        <taxon>Sordariomycetidae</taxon>
        <taxon>Sordariales</taxon>
        <taxon>Lasiosphaeriaceae</taxon>
        <taxon>Lasiosphaeria</taxon>
    </lineage>
</organism>
<dbReference type="EMBL" id="JAUIQD010000005">
    <property type="protein sequence ID" value="KAK3349343.1"/>
    <property type="molecule type" value="Genomic_DNA"/>
</dbReference>
<protein>
    <submittedName>
        <fullName evidence="2">Uncharacterized protein</fullName>
    </submittedName>
</protein>
<sequence length="202" mass="22531">MRQAAQPPKVSEHSLRTTPSPRFLFCRMVSRPRRRTSPSRPVRANSAKREATGTSGGEPGLLYGHLILDPALRASVSYLSVIIFATAPGKLGCNPRSVPFPAGIPLDLRLCGVVRLIFSLSALAWHTRSSAKGGETRSASPQSCLIHDLSSWIMTNRNATPKPRLRVVGLESSLYRPYHRDSYLSRRDGRFSESWHRQFHGW</sequence>
<reference evidence="2" key="2">
    <citation type="submission" date="2023-06" db="EMBL/GenBank/DDBJ databases">
        <authorList>
            <consortium name="Lawrence Berkeley National Laboratory"/>
            <person name="Haridas S."/>
            <person name="Hensen N."/>
            <person name="Bonometti L."/>
            <person name="Westerberg I."/>
            <person name="Brannstrom I.O."/>
            <person name="Guillou S."/>
            <person name="Cros-Aarteil S."/>
            <person name="Calhoun S."/>
            <person name="Kuo A."/>
            <person name="Mondo S."/>
            <person name="Pangilinan J."/>
            <person name="Riley R."/>
            <person name="Labutti K."/>
            <person name="Andreopoulos B."/>
            <person name="Lipzen A."/>
            <person name="Chen C."/>
            <person name="Yanf M."/>
            <person name="Daum C."/>
            <person name="Ng V."/>
            <person name="Clum A."/>
            <person name="Steindorff A."/>
            <person name="Ohm R."/>
            <person name="Martin F."/>
            <person name="Silar P."/>
            <person name="Natvig D."/>
            <person name="Lalanne C."/>
            <person name="Gautier V."/>
            <person name="Ament-Velasquez S.L."/>
            <person name="Kruys A."/>
            <person name="Hutchinson M.I."/>
            <person name="Powell A.J."/>
            <person name="Barry K."/>
            <person name="Miller A.N."/>
            <person name="Grigoriev I.V."/>
            <person name="Debuchy R."/>
            <person name="Gladieux P."/>
            <person name="Thoren M.H."/>
            <person name="Johannesson H."/>
        </authorList>
    </citation>
    <scope>NUCLEOTIDE SEQUENCE</scope>
    <source>
        <strain evidence="2">CBS 955.72</strain>
    </source>
</reference>
<dbReference type="Proteomes" id="UP001275084">
    <property type="component" value="Unassembled WGS sequence"/>
</dbReference>
<evidence type="ECO:0000256" key="1">
    <source>
        <dbReference type="SAM" id="MobiDB-lite"/>
    </source>
</evidence>